<reference evidence="20" key="2">
    <citation type="submission" date="2020-08" db="EMBL/GenBank/DDBJ databases">
        <title>Draft Genome Sequence of Cumin Blight Pathogen Alternaria burnsii.</title>
        <authorList>
            <person name="Feng Z."/>
        </authorList>
    </citation>
    <scope>NUCLEOTIDE SEQUENCE</scope>
    <source>
        <strain evidence="20">CBS107.38</strain>
    </source>
</reference>
<dbReference type="InterPro" id="IPR001789">
    <property type="entry name" value="Sig_transdc_resp-reg_receiver"/>
</dbReference>
<evidence type="ECO:0000256" key="2">
    <source>
        <dbReference type="ARBA" id="ARBA00004370"/>
    </source>
</evidence>
<dbReference type="SMART" id="SM00388">
    <property type="entry name" value="HisKA"/>
    <property type="match status" value="1"/>
</dbReference>
<protein>
    <recommendedName>
        <fullName evidence="3">histidine kinase</fullName>
        <ecNumber evidence="3">2.7.13.3</ecNumber>
    </recommendedName>
</protein>
<keyword evidence="13" id="KW-0325">Glycoprotein</keyword>
<keyword evidence="15" id="KW-0175">Coiled coil</keyword>
<gene>
    <name evidence="20" type="ORF">GT037_011014</name>
</gene>
<keyword evidence="10 17" id="KW-1133">Transmembrane helix</keyword>
<feature type="domain" description="Histidine kinase" evidence="18">
    <location>
        <begin position="927"/>
        <end position="1248"/>
    </location>
</feature>
<comment type="caution">
    <text evidence="20">The sequence shown here is derived from an EMBL/GenBank/DDBJ whole genome shotgun (WGS) entry which is preliminary data.</text>
</comment>
<evidence type="ECO:0000313" key="21">
    <source>
        <dbReference type="Proteomes" id="UP000596902"/>
    </source>
</evidence>
<dbReference type="FunFam" id="3.40.50.2300:FF:000289">
    <property type="entry name" value="Osmosensing histidine protein kinase SLN1"/>
    <property type="match status" value="1"/>
</dbReference>
<feature type="compositionally biased region" description="Polar residues" evidence="16">
    <location>
        <begin position="1102"/>
        <end position="1113"/>
    </location>
</feature>
<evidence type="ECO:0000256" key="9">
    <source>
        <dbReference type="ARBA" id="ARBA00022840"/>
    </source>
</evidence>
<keyword evidence="21" id="KW-1185">Reference proteome</keyword>
<reference evidence="20" key="1">
    <citation type="submission" date="2020-01" db="EMBL/GenBank/DDBJ databases">
        <authorList>
            <person name="Feng Z.H.Z."/>
        </authorList>
    </citation>
    <scope>NUCLEOTIDE SEQUENCE</scope>
    <source>
        <strain evidence="20">CBS107.38</strain>
    </source>
</reference>
<name>A0A8H7EAM6_9PLEO</name>
<dbReference type="GeneID" id="62209239"/>
<dbReference type="PROSITE" id="PS50109">
    <property type="entry name" value="HIS_KIN"/>
    <property type="match status" value="1"/>
</dbReference>
<evidence type="ECO:0000256" key="3">
    <source>
        <dbReference type="ARBA" id="ARBA00012438"/>
    </source>
</evidence>
<dbReference type="InterPro" id="IPR005467">
    <property type="entry name" value="His_kinase_dom"/>
</dbReference>
<dbReference type="RefSeq" id="XP_038781271.1">
    <property type="nucleotide sequence ID" value="XM_038936061.1"/>
</dbReference>
<dbReference type="InterPro" id="IPR036890">
    <property type="entry name" value="HATPase_C_sf"/>
</dbReference>
<dbReference type="SMART" id="SM00448">
    <property type="entry name" value="REC"/>
    <property type="match status" value="1"/>
</dbReference>
<evidence type="ECO:0000256" key="13">
    <source>
        <dbReference type="ARBA" id="ARBA00023180"/>
    </source>
</evidence>
<evidence type="ECO:0000256" key="1">
    <source>
        <dbReference type="ARBA" id="ARBA00000085"/>
    </source>
</evidence>
<dbReference type="Pfam" id="PF00072">
    <property type="entry name" value="Response_reg"/>
    <property type="match status" value="1"/>
</dbReference>
<dbReference type="Gene3D" id="3.40.50.2300">
    <property type="match status" value="1"/>
</dbReference>
<evidence type="ECO:0000256" key="7">
    <source>
        <dbReference type="ARBA" id="ARBA00022741"/>
    </source>
</evidence>
<evidence type="ECO:0000256" key="10">
    <source>
        <dbReference type="ARBA" id="ARBA00022989"/>
    </source>
</evidence>
<dbReference type="InterPro" id="IPR011006">
    <property type="entry name" value="CheY-like_superfamily"/>
</dbReference>
<organism evidence="20 21">
    <name type="scientific">Alternaria burnsii</name>
    <dbReference type="NCBI Taxonomy" id="1187904"/>
    <lineage>
        <taxon>Eukaryota</taxon>
        <taxon>Fungi</taxon>
        <taxon>Dikarya</taxon>
        <taxon>Ascomycota</taxon>
        <taxon>Pezizomycotina</taxon>
        <taxon>Dothideomycetes</taxon>
        <taxon>Pleosporomycetidae</taxon>
        <taxon>Pleosporales</taxon>
        <taxon>Pleosporineae</taxon>
        <taxon>Pleosporaceae</taxon>
        <taxon>Alternaria</taxon>
        <taxon>Alternaria sect. Alternaria</taxon>
    </lineage>
</organism>
<dbReference type="SUPFAM" id="SSF47384">
    <property type="entry name" value="Homodimeric domain of signal transducing histidine kinase"/>
    <property type="match status" value="1"/>
</dbReference>
<comment type="catalytic activity">
    <reaction evidence="1">
        <text>ATP + protein L-histidine = ADP + protein N-phospho-L-histidine.</text>
        <dbReference type="EC" id="2.7.13.3"/>
    </reaction>
</comment>
<dbReference type="GO" id="GO:0005886">
    <property type="term" value="C:plasma membrane"/>
    <property type="evidence" value="ECO:0007669"/>
    <property type="project" value="TreeGrafter"/>
</dbReference>
<feature type="region of interest" description="Disordered" evidence="16">
    <location>
        <begin position="257"/>
        <end position="278"/>
    </location>
</feature>
<feature type="compositionally biased region" description="Polar residues" evidence="16">
    <location>
        <begin position="1254"/>
        <end position="1271"/>
    </location>
</feature>
<dbReference type="PROSITE" id="PS50110">
    <property type="entry name" value="RESPONSE_REGULATORY"/>
    <property type="match status" value="1"/>
</dbReference>
<dbReference type="GO" id="GO:0007234">
    <property type="term" value="P:osmosensory signaling via phosphorelay pathway"/>
    <property type="evidence" value="ECO:0007669"/>
    <property type="project" value="UniProtKB-ARBA"/>
</dbReference>
<dbReference type="CDD" id="cd00082">
    <property type="entry name" value="HisKA"/>
    <property type="match status" value="1"/>
</dbReference>
<keyword evidence="11" id="KW-0902">Two-component regulatory system</keyword>
<evidence type="ECO:0000256" key="4">
    <source>
        <dbReference type="ARBA" id="ARBA00022553"/>
    </source>
</evidence>
<evidence type="ECO:0000256" key="17">
    <source>
        <dbReference type="SAM" id="Phobius"/>
    </source>
</evidence>
<evidence type="ECO:0000256" key="16">
    <source>
        <dbReference type="SAM" id="MobiDB-lite"/>
    </source>
</evidence>
<feature type="compositionally biased region" description="Low complexity" evidence="16">
    <location>
        <begin position="1120"/>
        <end position="1131"/>
    </location>
</feature>
<dbReference type="PRINTS" id="PR00344">
    <property type="entry name" value="BCTRLSENSOR"/>
</dbReference>
<keyword evidence="12 17" id="KW-0472">Membrane</keyword>
<dbReference type="EC" id="2.7.13.3" evidence="3"/>
<dbReference type="SUPFAM" id="SSF52172">
    <property type="entry name" value="CheY-like"/>
    <property type="match status" value="1"/>
</dbReference>
<dbReference type="Pfam" id="PF02518">
    <property type="entry name" value="HATPase_c"/>
    <property type="match status" value="1"/>
</dbReference>
<sequence length="1552" mass="170873">MSATQRVDALDFLDVAHDDELPGYGEAETAPAYDDGAYDGPLVTYHLRQYDRKIQMLAAYNGPLASSYRITTNSFRVFSKKPEMEVLHTSQDMRQRNIAALSYDNDGGFPWRPRAHFDYASEDGLRTKYKMESLNFEDWSLTVGDKTYVWVLEMRPIALGVYEKGSSKVIARFTFSDKGVLALRGAEVGEMTVFRDGLTLAPGGIDKVICGTMVVLTFFKRMGRNYTNPKMDGLARTSPTRVKVWIAADPVNLPIKRASGDGARSRRQGHPRLPSGLNPCLLVESEPDKTHNTLGAAAQQGENKCGSEALRGQIARSSRPGNLCQSLPGRSALHPFPPQWTRRALSLLLLIRTWVRLPEHTGSSSLFAHARIVRVMVKMRIPIREQLGCLVLLASMIGLAVVAVATWLTNHNFVLNIRSTRLTLTASLKAAQLSSNLALMQILTQQAANRLSPQSALSRYYNGNLSDENWSRVEEDYDAIFSGDMRTRVAIQAQIYPFNSSERSIFSRTAYTMMDVVLPILKPDGQNATLGDTEYGFIPELYPKFTVETIPYNDTVNTYKAHYQGRTIDNTTYLFSGPYRVNETLSLVSITTPIINNTSNIDTLGWLTAVLDASLISNVVNAMEGLDKSGLTLLFGPNNASNVFPAEYLYDAADPSAPEDVQVRYLAPPTQRSEVQRHGQYDTALDPPPFSWTKYPAIRKGFTKPTGATNNAGSIISTSNEDGDNVAVGYAVINSPMVDWMVVVEQTHDEVWGPIYHLRNVIIACVFGTLGAMLLLTFPVAHFSSQPIRRLRDATKKTVAPHMFEDDDFSSQNDCPNDSSEDGALARKEGFFGQIVHYRRNAKLNRAEKTEAERRRQFRIPGKVKDRKHFVHDELTDLTTTFNEMTDELMMQYEKLEERVAQRTAELEQSKKAAEAANESKTLFIANISHELKTPLNGILGMCAVCMSEDDPIKLRRSLGIIYKSGDLLLNLLTDLLTFSKNQVGQQLSLDEKEFRLRDISSQVLAIFEKQAREGGIKLAVEFEGPYENNLDDNGRPNELRDLGPFGLGRLKDMVLYGDQHRILQVVINLVSNSLKFTPQGGSVTLTIRCPGEAHMSDSRKASLQSRQSSTRNSKTRMRASASEVGSVSVATPPDHNYGTANVINVMGKGDAFARYMAQERAATPPPGRWLSFEFEVEDTGPGIPDNLHSKIFEPFVQGDLGLSKKFGGTGLGLSICSQLAGLMKGTIGLKSEVGHGSVFTMVIPLKHLTSRADSTASSRNVNLETGTPRRSLSIDEPQRGRSHDDALSARSIQSATSGPIVAGNTVATAPQGPVAFDTDNQPRLVGLSQPFFASNAPLESPNSQVAAMKRVEAEATKRGDKVKVLVAEDNKTNQEVVLRMLKLEDVYDVTVAKDGQEALDKVMESMERQAPYNLIFMDVQMPNLDGLQSTRLIRQSGFSAPIVALTAYAEESNVKECLDSGMDFFLSKPIRRPALKHVLKTYCPTIPEEDSDTTPPGSAKLAPKINGAVVVPAPGANTTAPFTIVSGTNTSENRRADESPAVSPMTSPPAA</sequence>
<evidence type="ECO:0000256" key="14">
    <source>
        <dbReference type="PROSITE-ProRule" id="PRU00169"/>
    </source>
</evidence>
<dbReference type="FunFam" id="1.10.287.130:FF:000004">
    <property type="entry name" value="Ethylene receptor 1"/>
    <property type="match status" value="1"/>
</dbReference>
<dbReference type="PANTHER" id="PTHR43047:SF72">
    <property type="entry name" value="OSMOSENSING HISTIDINE PROTEIN KINASE SLN1"/>
    <property type="match status" value="1"/>
</dbReference>
<dbReference type="CDD" id="cd16922">
    <property type="entry name" value="HATPase_EvgS-ArcB-TorS-like"/>
    <property type="match status" value="1"/>
</dbReference>
<dbReference type="InterPro" id="IPR003661">
    <property type="entry name" value="HisK_dim/P_dom"/>
</dbReference>
<feature type="compositionally biased region" description="Polar residues" evidence="16">
    <location>
        <begin position="1520"/>
        <end position="1532"/>
    </location>
</feature>
<keyword evidence="4 14" id="KW-0597">Phosphoprotein</keyword>
<dbReference type="SUPFAM" id="SSF55874">
    <property type="entry name" value="ATPase domain of HSP90 chaperone/DNA topoisomerase II/histidine kinase"/>
    <property type="match status" value="1"/>
</dbReference>
<evidence type="ECO:0000256" key="15">
    <source>
        <dbReference type="SAM" id="Coils"/>
    </source>
</evidence>
<dbReference type="Gene3D" id="1.10.287.130">
    <property type="match status" value="1"/>
</dbReference>
<feature type="domain" description="Response regulatory" evidence="19">
    <location>
        <begin position="1364"/>
        <end position="1484"/>
    </location>
</feature>
<dbReference type="GO" id="GO:0000155">
    <property type="term" value="F:phosphorelay sensor kinase activity"/>
    <property type="evidence" value="ECO:0007669"/>
    <property type="project" value="InterPro"/>
</dbReference>
<feature type="transmembrane region" description="Helical" evidence="17">
    <location>
        <begin position="761"/>
        <end position="783"/>
    </location>
</feature>
<feature type="region of interest" description="Disordered" evidence="16">
    <location>
        <begin position="1254"/>
        <end position="1288"/>
    </location>
</feature>
<dbReference type="GO" id="GO:0005524">
    <property type="term" value="F:ATP binding"/>
    <property type="evidence" value="ECO:0007669"/>
    <property type="project" value="UniProtKB-KW"/>
</dbReference>
<dbReference type="InterPro" id="IPR004358">
    <property type="entry name" value="Sig_transdc_His_kin-like_C"/>
</dbReference>
<keyword evidence="8" id="KW-0418">Kinase</keyword>
<evidence type="ECO:0000256" key="5">
    <source>
        <dbReference type="ARBA" id="ARBA00022679"/>
    </source>
</evidence>
<evidence type="ECO:0000256" key="11">
    <source>
        <dbReference type="ARBA" id="ARBA00023012"/>
    </source>
</evidence>
<dbReference type="CDD" id="cd17546">
    <property type="entry name" value="REC_hyHK_CKI1_RcsC-like"/>
    <property type="match status" value="1"/>
</dbReference>
<comment type="subcellular location">
    <subcellularLocation>
        <location evidence="2">Membrane</location>
    </subcellularLocation>
</comment>
<keyword evidence="9" id="KW-0067">ATP-binding</keyword>
<dbReference type="Gene3D" id="3.30.565.10">
    <property type="entry name" value="Histidine kinase-like ATPase, C-terminal domain"/>
    <property type="match status" value="1"/>
</dbReference>
<accession>A0A8H7EAM6</accession>
<dbReference type="Proteomes" id="UP000596902">
    <property type="component" value="Unassembled WGS sequence"/>
</dbReference>
<feature type="compositionally biased region" description="Basic and acidic residues" evidence="16">
    <location>
        <begin position="1273"/>
        <end position="1288"/>
    </location>
</feature>
<evidence type="ECO:0000256" key="6">
    <source>
        <dbReference type="ARBA" id="ARBA00022692"/>
    </source>
</evidence>
<evidence type="ECO:0000256" key="12">
    <source>
        <dbReference type="ARBA" id="ARBA00023136"/>
    </source>
</evidence>
<dbReference type="InterPro" id="IPR003594">
    <property type="entry name" value="HATPase_dom"/>
</dbReference>
<dbReference type="SMART" id="SM00387">
    <property type="entry name" value="HATPase_c"/>
    <property type="match status" value="1"/>
</dbReference>
<dbReference type="GO" id="GO:0009927">
    <property type="term" value="F:histidine phosphotransfer kinase activity"/>
    <property type="evidence" value="ECO:0007669"/>
    <property type="project" value="TreeGrafter"/>
</dbReference>
<dbReference type="InterPro" id="IPR036097">
    <property type="entry name" value="HisK_dim/P_sf"/>
</dbReference>
<evidence type="ECO:0000313" key="20">
    <source>
        <dbReference type="EMBL" id="KAF7670886.1"/>
    </source>
</evidence>
<keyword evidence="5" id="KW-0808">Transferase</keyword>
<feature type="transmembrane region" description="Helical" evidence="17">
    <location>
        <begin position="387"/>
        <end position="408"/>
    </location>
</feature>
<keyword evidence="7" id="KW-0547">Nucleotide-binding</keyword>
<dbReference type="EMBL" id="JAAABM010000027">
    <property type="protein sequence ID" value="KAF7670886.1"/>
    <property type="molecule type" value="Genomic_DNA"/>
</dbReference>
<dbReference type="PANTHER" id="PTHR43047">
    <property type="entry name" value="TWO-COMPONENT HISTIDINE PROTEIN KINASE"/>
    <property type="match status" value="1"/>
</dbReference>
<evidence type="ECO:0000259" key="18">
    <source>
        <dbReference type="PROSITE" id="PS50109"/>
    </source>
</evidence>
<keyword evidence="6 17" id="KW-0812">Transmembrane</keyword>
<feature type="coiled-coil region" evidence="15">
    <location>
        <begin position="886"/>
        <end position="913"/>
    </location>
</feature>
<dbReference type="Pfam" id="PF00512">
    <property type="entry name" value="HisKA"/>
    <property type="match status" value="1"/>
</dbReference>
<evidence type="ECO:0000256" key="8">
    <source>
        <dbReference type="ARBA" id="ARBA00022777"/>
    </source>
</evidence>
<feature type="region of interest" description="Disordered" evidence="16">
    <location>
        <begin position="1096"/>
        <end position="1131"/>
    </location>
</feature>
<feature type="region of interest" description="Disordered" evidence="16">
    <location>
        <begin position="1520"/>
        <end position="1552"/>
    </location>
</feature>
<feature type="modified residue" description="4-aspartylphosphate" evidence="14">
    <location>
        <position position="1419"/>
    </location>
</feature>
<evidence type="ECO:0000259" key="19">
    <source>
        <dbReference type="PROSITE" id="PS50110"/>
    </source>
</evidence>
<proteinExistence type="predicted"/>